<sequence>MKYKEYLRSAKRHNHACRVLQAKLEAFDEGDLNSEEFKFLVLSMYYLSGYIIECALKFKIFELKQYDPVLDVNEENCAAVGINYKKRIKTHNFSSLQNLLDSLVGGLNHTSKKGEINKLLNEWNPEVRYSHIDLEYSQIKEFYAHSNQYLRKM</sequence>
<keyword evidence="1" id="KW-0614">Plasmid</keyword>
<protein>
    <recommendedName>
        <fullName evidence="3">HEPN domain-containing protein</fullName>
    </recommendedName>
</protein>
<gene>
    <name evidence="1" type="ORF">ID616_31290</name>
</gene>
<evidence type="ECO:0000313" key="2">
    <source>
        <dbReference type="Proteomes" id="UP000516786"/>
    </source>
</evidence>
<dbReference type="Proteomes" id="UP000516786">
    <property type="component" value="Plasmid pZXPA-20-602k"/>
</dbReference>
<geneLocation type="plasmid" evidence="1 2">
    <name>pZXPA-20-602k</name>
</geneLocation>
<proteinExistence type="predicted"/>
<accession>A0ABD7BLR1</accession>
<evidence type="ECO:0008006" key="3">
    <source>
        <dbReference type="Google" id="ProtNLM"/>
    </source>
</evidence>
<dbReference type="RefSeq" id="WP_130562398.1">
    <property type="nucleotide sequence ID" value="NZ_CP061724.1"/>
</dbReference>
<dbReference type="AlphaFoldDB" id="A0ABD7BLR1"/>
<name>A0ABD7BLR1_PSEPU</name>
<reference evidence="1 2" key="1">
    <citation type="submission" date="2020-09" db="EMBL/GenBank/DDBJ databases">
        <title>Co-existence of a novel multidrug-resistance efflux pump with carbapenem resistance gene blaVIM-2 in one megaplasmid in Pseudomonas putida.</title>
        <authorList>
            <person name="Peng K."/>
            <person name="Li R."/>
        </authorList>
    </citation>
    <scope>NUCLEOTIDE SEQUENCE [LARGE SCALE GENOMIC DNA]</scope>
    <source>
        <strain evidence="1 2">ZXPA-20</strain>
        <plasmid evidence="1 2">pZXPA-20-602k</plasmid>
    </source>
</reference>
<dbReference type="EMBL" id="CP061724">
    <property type="protein sequence ID" value="QOD01691.1"/>
    <property type="molecule type" value="Genomic_DNA"/>
</dbReference>
<organism evidence="1 2">
    <name type="scientific">Pseudomonas putida</name>
    <name type="common">Arthrobacter siderocapsulatus</name>
    <dbReference type="NCBI Taxonomy" id="303"/>
    <lineage>
        <taxon>Bacteria</taxon>
        <taxon>Pseudomonadati</taxon>
        <taxon>Pseudomonadota</taxon>
        <taxon>Gammaproteobacteria</taxon>
        <taxon>Pseudomonadales</taxon>
        <taxon>Pseudomonadaceae</taxon>
        <taxon>Pseudomonas</taxon>
    </lineage>
</organism>
<evidence type="ECO:0000313" key="1">
    <source>
        <dbReference type="EMBL" id="QOD01691.1"/>
    </source>
</evidence>